<reference evidence="2 5" key="2">
    <citation type="submission" date="2020-08" db="EMBL/GenBank/DDBJ databases">
        <title>Genome public.</title>
        <authorList>
            <person name="Liu C."/>
            <person name="Sun Q."/>
        </authorList>
    </citation>
    <scope>NUCLEOTIDE SEQUENCE [LARGE SCALE GENOMIC DNA]</scope>
    <source>
        <strain evidence="2 5">426_9</strain>
    </source>
</reference>
<comment type="caution">
    <text evidence="3">The sequence shown here is derived from an EMBL/GenBank/DDBJ whole genome shotgun (WGS) entry which is preliminary data.</text>
</comment>
<feature type="transmembrane region" description="Helical" evidence="1">
    <location>
        <begin position="21"/>
        <end position="38"/>
    </location>
</feature>
<feature type="transmembrane region" description="Helical" evidence="1">
    <location>
        <begin position="69"/>
        <end position="86"/>
    </location>
</feature>
<evidence type="ECO:0000313" key="4">
    <source>
        <dbReference type="Proteomes" id="UP000256321"/>
    </source>
</evidence>
<evidence type="ECO:0000313" key="3">
    <source>
        <dbReference type="EMBL" id="RDU50610.1"/>
    </source>
</evidence>
<accession>A0A3D8HIW2</accession>
<dbReference type="Proteomes" id="UP000256321">
    <property type="component" value="Unassembled WGS sequence"/>
</dbReference>
<dbReference type="EMBL" id="JACRTI010000004">
    <property type="protein sequence ID" value="MBC8600607.1"/>
    <property type="molecule type" value="Genomic_DNA"/>
</dbReference>
<feature type="transmembrane region" description="Helical" evidence="1">
    <location>
        <begin position="265"/>
        <end position="286"/>
    </location>
</feature>
<feature type="transmembrane region" description="Helical" evidence="1">
    <location>
        <begin position="44"/>
        <end position="62"/>
    </location>
</feature>
<dbReference type="EMBL" id="QREV01000004">
    <property type="protein sequence ID" value="RDU50610.1"/>
    <property type="molecule type" value="Genomic_DNA"/>
</dbReference>
<feature type="transmembrane region" description="Helical" evidence="1">
    <location>
        <begin position="322"/>
        <end position="341"/>
    </location>
</feature>
<evidence type="ECO:0000256" key="1">
    <source>
        <dbReference type="SAM" id="Phobius"/>
    </source>
</evidence>
<gene>
    <name evidence="3" type="ORF">DWU89_02660</name>
    <name evidence="2" type="ORF">H8784_02610</name>
</gene>
<feature type="transmembrane region" description="Helical" evidence="1">
    <location>
        <begin position="167"/>
        <end position="186"/>
    </location>
</feature>
<feature type="transmembrane region" description="Helical" evidence="1">
    <location>
        <begin position="198"/>
        <end position="223"/>
    </location>
</feature>
<protein>
    <submittedName>
        <fullName evidence="3">DUF4153 domain-containing protein</fullName>
    </submittedName>
</protein>
<dbReference type="InterPro" id="IPR025291">
    <property type="entry name" value="DUF4153"/>
</dbReference>
<feature type="transmembrane region" description="Helical" evidence="1">
    <location>
        <begin position="131"/>
        <end position="155"/>
    </location>
</feature>
<name>A0A3D8HIW2_9BACT</name>
<dbReference type="Proteomes" id="UP000629596">
    <property type="component" value="Unassembled WGS sequence"/>
</dbReference>
<keyword evidence="1" id="KW-0812">Transmembrane</keyword>
<feature type="transmembrane region" description="Helical" evidence="1">
    <location>
        <begin position="298"/>
        <end position="315"/>
    </location>
</feature>
<proteinExistence type="predicted"/>
<evidence type="ECO:0000313" key="5">
    <source>
        <dbReference type="Proteomes" id="UP000629596"/>
    </source>
</evidence>
<feature type="transmembrane region" description="Helical" evidence="1">
    <location>
        <begin position="235"/>
        <end position="253"/>
    </location>
</feature>
<evidence type="ECO:0000313" key="2">
    <source>
        <dbReference type="EMBL" id="MBC8600607.1"/>
    </source>
</evidence>
<dbReference type="AlphaFoldDB" id="A0A3D8HIW2"/>
<keyword evidence="1" id="KW-1133">Transmembrane helix</keyword>
<dbReference type="Pfam" id="PF13687">
    <property type="entry name" value="DUF4153"/>
    <property type="match status" value="1"/>
</dbReference>
<feature type="transmembrane region" description="Helical" evidence="1">
    <location>
        <begin position="92"/>
        <end position="110"/>
    </location>
</feature>
<keyword evidence="5" id="KW-1185">Reference proteome</keyword>
<keyword evidence="1" id="KW-0472">Membrane</keyword>
<dbReference type="RefSeq" id="WP_115498130.1">
    <property type="nucleotide sequence ID" value="NZ_JACRTI010000004.1"/>
</dbReference>
<organism evidence="3 4">
    <name type="scientific">Parabacteroides acidifaciens</name>
    <dbReference type="NCBI Taxonomy" id="2290935"/>
    <lineage>
        <taxon>Bacteria</taxon>
        <taxon>Pseudomonadati</taxon>
        <taxon>Bacteroidota</taxon>
        <taxon>Bacteroidia</taxon>
        <taxon>Bacteroidales</taxon>
        <taxon>Tannerellaceae</taxon>
        <taxon>Parabacteroides</taxon>
    </lineage>
</organism>
<reference evidence="3 4" key="1">
    <citation type="submission" date="2018-07" db="EMBL/GenBank/DDBJ databases">
        <title>Parabacteroides acidifaciens nov. sp., isolated from human feces.</title>
        <authorList>
            <person name="Wang Y.J."/>
        </authorList>
    </citation>
    <scope>NUCLEOTIDE SEQUENCE [LARGE SCALE GENOMIC DNA]</scope>
    <source>
        <strain evidence="3 4">426-9</strain>
    </source>
</reference>
<sequence length="497" mass="57454">MKKKIEAFIGRLHIAVRHNPVEVILTALFCCFGCALYETNNTRLMAVVPYFPAFFLITYSLNSLTEGKRWRFAYYLSLLFFIPFFWREKDAWSAFYLVTLVVVQLLYLVCDWRRDNERFVRKGLRYLRAMCSAGLLAMIAWLLSVSIYYSIQYIFEIWQYGDRRFMAYSSSIAFAGIMPLLFLLFNQGKEEEGSADKLFNVLLNYVLSPALLIYAVILYLYFIKVAVLWSLPKGAVAYIVVSFISATFILKGCQPFLKRRYYDWFYRHSSWVVFPALAMYWIGVFYRINQYGYTEARVYLVAVGAVLTGIALLFLTRRTGHYLYAAVLAVILLSAVTYIPGITAKDIERISQEKRDNYPIRENFGNYYEYISISDYSPLDITGYETLQAVGRYDEGPINSMMQADTFYLCDKNLQVIFEEEKDSLLVRQMEKAGLAPTDSIPEDLYPSILRLDMDSALYVFGEISAYRSSPDSAYTVSHMGGGYYLKKSLPLPTDNK</sequence>